<dbReference type="EMBL" id="CM035417">
    <property type="protein sequence ID" value="KAH7424172.1"/>
    <property type="molecule type" value="Genomic_DNA"/>
</dbReference>
<organism evidence="3 4">
    <name type="scientific">Ceratopteris richardii</name>
    <name type="common">Triangle waterfern</name>
    <dbReference type="NCBI Taxonomy" id="49495"/>
    <lineage>
        <taxon>Eukaryota</taxon>
        <taxon>Viridiplantae</taxon>
        <taxon>Streptophyta</taxon>
        <taxon>Embryophyta</taxon>
        <taxon>Tracheophyta</taxon>
        <taxon>Polypodiopsida</taxon>
        <taxon>Polypodiidae</taxon>
        <taxon>Polypodiales</taxon>
        <taxon>Pteridineae</taxon>
        <taxon>Pteridaceae</taxon>
        <taxon>Parkerioideae</taxon>
        <taxon>Ceratopteris</taxon>
    </lineage>
</organism>
<dbReference type="Proteomes" id="UP000825935">
    <property type="component" value="Chromosome 12"/>
</dbReference>
<gene>
    <name evidence="3" type="ORF">KP509_12G093900</name>
</gene>
<keyword evidence="4" id="KW-1185">Reference proteome</keyword>
<reference evidence="3" key="1">
    <citation type="submission" date="2021-08" db="EMBL/GenBank/DDBJ databases">
        <title>WGS assembly of Ceratopteris richardii.</title>
        <authorList>
            <person name="Marchant D.B."/>
            <person name="Chen G."/>
            <person name="Jenkins J."/>
            <person name="Shu S."/>
            <person name="Leebens-Mack J."/>
            <person name="Grimwood J."/>
            <person name="Schmutz J."/>
            <person name="Soltis P."/>
            <person name="Soltis D."/>
            <person name="Chen Z.-H."/>
        </authorList>
    </citation>
    <scope>NUCLEOTIDE SEQUENCE</scope>
    <source>
        <strain evidence="3">Whitten #5841</strain>
        <tissue evidence="3">Leaf</tissue>
    </source>
</reference>
<dbReference type="AlphaFoldDB" id="A0A8T2TN70"/>
<evidence type="ECO:0000313" key="3">
    <source>
        <dbReference type="EMBL" id="KAH7424172.1"/>
    </source>
</evidence>
<dbReference type="InterPro" id="IPR005162">
    <property type="entry name" value="Retrotrans_gag_dom"/>
</dbReference>
<evidence type="ECO:0000259" key="2">
    <source>
        <dbReference type="Pfam" id="PF03732"/>
    </source>
</evidence>
<sequence>MAGRPWVPLSDFPLLLGPFNEDPDAHVQLFEVICGAHGIVDDGRKSCIFPATLRGDASEWYANLCVHKRTTYDDMKTNFLRKFRGLGFEENLAEELDHLRQGATESIEKYIDRMDTIVRKLGDSAPDRETLKRRFLVGLDDGKVEEYIRLKRPLSLEEVKHEARIWKEVQCVLRLHRDRLSSPSRSLEENQESTMVVDINEKKEMELLDKLKGDMFAKVEPTCLPIGHMARECLSVRGSRSDSPKTRHDGIWEQKINEYTTKVRESHRGDISKSPCLSPNFEEVEVSDECRPKMQSKPRRKIVVNQSIPEVGVIPQVQTRRCKGRPRGDERPMKQEPILAREKDGHKNNVIIMPKVVDAIKCEALEDVGLQCKVKQLEYDVEKLRDIVSHLESELAQEKECRIQEQEKVKELERETHKLFKDVQHTRDKENVEKNKEFQELMKRWKSNRKIQREKIVREMEKHKELERKVEVLMERLQSLERTKINKTSKGKEGRLGSQIVELKECRTKKEIGGRCGRVKWCIDNEGLRKKIDDQKRDLLESGNVGAEQSSIGDYMKSKSEKICGRMKITFKGRK</sequence>
<proteinExistence type="predicted"/>
<comment type="caution">
    <text evidence="3">The sequence shown here is derived from an EMBL/GenBank/DDBJ whole genome shotgun (WGS) entry which is preliminary data.</text>
</comment>
<feature type="domain" description="Retrotransposon gag" evidence="2">
    <location>
        <begin position="48"/>
        <end position="140"/>
    </location>
</feature>
<evidence type="ECO:0000313" key="4">
    <source>
        <dbReference type="Proteomes" id="UP000825935"/>
    </source>
</evidence>
<evidence type="ECO:0000256" key="1">
    <source>
        <dbReference type="SAM" id="Coils"/>
    </source>
</evidence>
<protein>
    <recommendedName>
        <fullName evidence="2">Retrotransposon gag domain-containing protein</fullName>
    </recommendedName>
</protein>
<keyword evidence="1" id="KW-0175">Coiled coil</keyword>
<feature type="coiled-coil region" evidence="1">
    <location>
        <begin position="374"/>
        <end position="483"/>
    </location>
</feature>
<dbReference type="OrthoDB" id="6086417at2759"/>
<accession>A0A8T2TN70</accession>
<dbReference type="PANTHER" id="PTHR33223">
    <property type="entry name" value="CCHC-TYPE DOMAIN-CONTAINING PROTEIN"/>
    <property type="match status" value="1"/>
</dbReference>
<name>A0A8T2TN70_CERRI</name>
<dbReference type="Pfam" id="PF03732">
    <property type="entry name" value="Retrotrans_gag"/>
    <property type="match status" value="1"/>
</dbReference>
<dbReference type="PANTHER" id="PTHR33223:SF6">
    <property type="entry name" value="CCHC-TYPE DOMAIN-CONTAINING PROTEIN"/>
    <property type="match status" value="1"/>
</dbReference>